<keyword evidence="2" id="KW-1185">Reference proteome</keyword>
<evidence type="ECO:0000313" key="2">
    <source>
        <dbReference type="Proteomes" id="UP000835052"/>
    </source>
</evidence>
<sequence length="79" mass="9018">MRIAWSLDLPSFLDRCKWGQLPITLRPALSGHVFHICGRIEKGQRTVGNSNQPDWQSVIREYESIWGNVSIEFSSSAFP</sequence>
<organism evidence="1 2">
    <name type="scientific">Caenorhabditis auriculariae</name>
    <dbReference type="NCBI Taxonomy" id="2777116"/>
    <lineage>
        <taxon>Eukaryota</taxon>
        <taxon>Metazoa</taxon>
        <taxon>Ecdysozoa</taxon>
        <taxon>Nematoda</taxon>
        <taxon>Chromadorea</taxon>
        <taxon>Rhabditida</taxon>
        <taxon>Rhabditina</taxon>
        <taxon>Rhabditomorpha</taxon>
        <taxon>Rhabditoidea</taxon>
        <taxon>Rhabditidae</taxon>
        <taxon>Peloderinae</taxon>
        <taxon>Caenorhabditis</taxon>
    </lineage>
</organism>
<dbReference type="EMBL" id="CAJGYM010000004">
    <property type="protein sequence ID" value="CAD6186136.1"/>
    <property type="molecule type" value="Genomic_DNA"/>
</dbReference>
<evidence type="ECO:0000313" key="1">
    <source>
        <dbReference type="EMBL" id="CAD6186136.1"/>
    </source>
</evidence>
<comment type="caution">
    <text evidence="1">The sequence shown here is derived from an EMBL/GenBank/DDBJ whole genome shotgun (WGS) entry which is preliminary data.</text>
</comment>
<proteinExistence type="predicted"/>
<dbReference type="Proteomes" id="UP000835052">
    <property type="component" value="Unassembled WGS sequence"/>
</dbReference>
<protein>
    <submittedName>
        <fullName evidence="1">Uncharacterized protein</fullName>
    </submittedName>
</protein>
<accession>A0A8S1GRR1</accession>
<gene>
    <name evidence="1" type="ORF">CAUJ_LOCUS2055</name>
</gene>
<reference evidence="1" key="1">
    <citation type="submission" date="2020-10" db="EMBL/GenBank/DDBJ databases">
        <authorList>
            <person name="Kikuchi T."/>
        </authorList>
    </citation>
    <scope>NUCLEOTIDE SEQUENCE</scope>
    <source>
        <strain evidence="1">NKZ352</strain>
    </source>
</reference>
<dbReference type="AlphaFoldDB" id="A0A8S1GRR1"/>
<name>A0A8S1GRR1_9PELO</name>